<sequence>MAKEQWKKCSCCGIITDIDEKDCPNRGLRDNPKHELQIVELEVEEVKELYKKGKIWTKHVVDFEMRLSQ</sequence>
<reference evidence="1 2" key="1">
    <citation type="submission" date="2017-09" db="EMBL/GenBank/DDBJ databases">
        <title>Depth-based differentiation of microbial function through sediment-hosted aquifers and enrichment of novel symbionts in the deep terrestrial subsurface.</title>
        <authorList>
            <person name="Probst A.J."/>
            <person name="Ladd B."/>
            <person name="Jarett J.K."/>
            <person name="Geller-Mcgrath D.E."/>
            <person name="Sieber C.M."/>
            <person name="Emerson J.B."/>
            <person name="Anantharaman K."/>
            <person name="Thomas B.C."/>
            <person name="Malmstrom R."/>
            <person name="Stieglmeier M."/>
            <person name="Klingl A."/>
            <person name="Woyke T."/>
            <person name="Ryan C.M."/>
            <person name="Banfield J.F."/>
        </authorList>
    </citation>
    <scope>NUCLEOTIDE SEQUENCE [LARGE SCALE GENOMIC DNA]</scope>
    <source>
        <strain evidence="1">CG23_combo_of_CG06-09_8_20_14_all_36_125</strain>
    </source>
</reference>
<organism evidence="1 2">
    <name type="scientific">Candidatus Nealsonbacteria bacterium CG23_combo_of_CG06-09_8_20_14_all_36_125</name>
    <dbReference type="NCBI Taxonomy" id="1974719"/>
    <lineage>
        <taxon>Bacteria</taxon>
        <taxon>Candidatus Nealsoniibacteriota</taxon>
    </lineage>
</organism>
<evidence type="ECO:0000313" key="2">
    <source>
        <dbReference type="Proteomes" id="UP000237258"/>
    </source>
</evidence>
<evidence type="ECO:0000313" key="1">
    <source>
        <dbReference type="EMBL" id="PIP24780.1"/>
    </source>
</evidence>
<comment type="caution">
    <text evidence="1">The sequence shown here is derived from an EMBL/GenBank/DDBJ whole genome shotgun (WGS) entry which is preliminary data.</text>
</comment>
<name>A0A2G9YZW9_9BACT</name>
<accession>A0A2G9YZW9</accession>
<dbReference type="EMBL" id="PCRR01000001">
    <property type="protein sequence ID" value="PIP24780.1"/>
    <property type="molecule type" value="Genomic_DNA"/>
</dbReference>
<protein>
    <submittedName>
        <fullName evidence="1">Uncharacterized protein</fullName>
    </submittedName>
</protein>
<dbReference type="AlphaFoldDB" id="A0A2G9YZW9"/>
<proteinExistence type="predicted"/>
<gene>
    <name evidence="1" type="ORF">COX33_00040</name>
</gene>
<dbReference type="Proteomes" id="UP000237258">
    <property type="component" value="Unassembled WGS sequence"/>
</dbReference>